<proteinExistence type="predicted"/>
<feature type="modified residue" description="4-aspartylphosphate" evidence="2">
    <location>
        <position position="54"/>
    </location>
</feature>
<name>A0A937XI41_UNCW3</name>
<dbReference type="PANTHER" id="PTHR44591">
    <property type="entry name" value="STRESS RESPONSE REGULATOR PROTEIN 1"/>
    <property type="match status" value="1"/>
</dbReference>
<dbReference type="PROSITE" id="PS50110">
    <property type="entry name" value="RESPONSE_REGULATORY"/>
    <property type="match status" value="1"/>
</dbReference>
<evidence type="ECO:0000313" key="5">
    <source>
        <dbReference type="Proteomes" id="UP000779900"/>
    </source>
</evidence>
<dbReference type="Proteomes" id="UP000779900">
    <property type="component" value="Unassembled WGS sequence"/>
</dbReference>
<dbReference type="CDD" id="cd17574">
    <property type="entry name" value="REC_OmpR"/>
    <property type="match status" value="1"/>
</dbReference>
<dbReference type="Gene3D" id="3.40.50.2300">
    <property type="match status" value="1"/>
</dbReference>
<dbReference type="Pfam" id="PF00072">
    <property type="entry name" value="Response_reg"/>
    <property type="match status" value="1"/>
</dbReference>
<dbReference type="SMART" id="SM00448">
    <property type="entry name" value="REC"/>
    <property type="match status" value="1"/>
</dbReference>
<comment type="caution">
    <text evidence="4">The sequence shown here is derived from an EMBL/GenBank/DDBJ whole genome shotgun (WGS) entry which is preliminary data.</text>
</comment>
<keyword evidence="1 2" id="KW-0597">Phosphoprotein</keyword>
<protein>
    <submittedName>
        <fullName evidence="4">Response regulator</fullName>
    </submittedName>
</protein>
<feature type="domain" description="Response regulatory" evidence="3">
    <location>
        <begin position="5"/>
        <end position="120"/>
    </location>
</feature>
<dbReference type="AlphaFoldDB" id="A0A937XI41"/>
<dbReference type="InterPro" id="IPR011006">
    <property type="entry name" value="CheY-like_superfamily"/>
</dbReference>
<evidence type="ECO:0000256" key="1">
    <source>
        <dbReference type="ARBA" id="ARBA00022553"/>
    </source>
</evidence>
<sequence>MERRHILVVEDERPTLTLIEKILVSAGYRFTGVLDGMSALNAARTDPPDLVLLDLIIPGVDGYGVCALLKRDLDFHAPIVVLSGRTSEKDVKAALDAGADAFLPKPLDRKLLLAKVAELLAARSPAARLQSP</sequence>
<dbReference type="InterPro" id="IPR001789">
    <property type="entry name" value="Sig_transdc_resp-reg_receiver"/>
</dbReference>
<dbReference type="InterPro" id="IPR050595">
    <property type="entry name" value="Bact_response_regulator"/>
</dbReference>
<dbReference type="EMBL" id="VGIR01000031">
    <property type="protein sequence ID" value="MBM3331480.1"/>
    <property type="molecule type" value="Genomic_DNA"/>
</dbReference>
<reference evidence="4" key="1">
    <citation type="submission" date="2019-03" db="EMBL/GenBank/DDBJ databases">
        <title>Lake Tanganyika Metagenome-Assembled Genomes (MAGs).</title>
        <authorList>
            <person name="Tran P."/>
        </authorList>
    </citation>
    <scope>NUCLEOTIDE SEQUENCE</scope>
    <source>
        <strain evidence="4">K_DeepCast_150m_m2_040</strain>
    </source>
</reference>
<accession>A0A937XI41</accession>
<evidence type="ECO:0000256" key="2">
    <source>
        <dbReference type="PROSITE-ProRule" id="PRU00169"/>
    </source>
</evidence>
<dbReference type="GO" id="GO:0000160">
    <property type="term" value="P:phosphorelay signal transduction system"/>
    <property type="evidence" value="ECO:0007669"/>
    <property type="project" value="InterPro"/>
</dbReference>
<dbReference type="PANTHER" id="PTHR44591:SF3">
    <property type="entry name" value="RESPONSE REGULATORY DOMAIN-CONTAINING PROTEIN"/>
    <property type="match status" value="1"/>
</dbReference>
<dbReference type="SUPFAM" id="SSF52172">
    <property type="entry name" value="CheY-like"/>
    <property type="match status" value="1"/>
</dbReference>
<organism evidence="4 5">
    <name type="scientific">candidate division WOR-3 bacterium</name>
    <dbReference type="NCBI Taxonomy" id="2052148"/>
    <lineage>
        <taxon>Bacteria</taxon>
        <taxon>Bacteria division WOR-3</taxon>
    </lineage>
</organism>
<evidence type="ECO:0000259" key="3">
    <source>
        <dbReference type="PROSITE" id="PS50110"/>
    </source>
</evidence>
<evidence type="ECO:0000313" key="4">
    <source>
        <dbReference type="EMBL" id="MBM3331480.1"/>
    </source>
</evidence>
<gene>
    <name evidence="4" type="ORF">FJY68_06455</name>
</gene>